<feature type="signal peptide" evidence="1">
    <location>
        <begin position="1"/>
        <end position="20"/>
    </location>
</feature>
<dbReference type="EMBL" id="SIJL01000001">
    <property type="protein sequence ID" value="TBH21942.1"/>
    <property type="molecule type" value="Genomic_DNA"/>
</dbReference>
<evidence type="ECO:0008006" key="4">
    <source>
        <dbReference type="Google" id="ProtNLM"/>
    </source>
</evidence>
<dbReference type="Proteomes" id="UP000292858">
    <property type="component" value="Unassembled WGS sequence"/>
</dbReference>
<organism evidence="2 3">
    <name type="scientific">Thermus thermamylovorans</name>
    <dbReference type="NCBI Taxonomy" id="2509362"/>
    <lineage>
        <taxon>Bacteria</taxon>
        <taxon>Thermotogati</taxon>
        <taxon>Deinococcota</taxon>
        <taxon>Deinococci</taxon>
        <taxon>Thermales</taxon>
        <taxon>Thermaceae</taxon>
        <taxon>Thermus</taxon>
    </lineage>
</organism>
<proteinExistence type="predicted"/>
<sequence>MEKLKALGLALLLLAGGAWAQSLVEVTAVAAIASSLDPAVRLPSGSYKARTPEPLLQRFPEAREYALEAFAAKGIASRLHAAFVQQVLTAFAAAGYFVESQEEKVVEGEVRTKYLLKDSLGRPALLLVVRKGEELVYGFGKRR</sequence>
<dbReference type="RefSeq" id="WP_130839930.1">
    <property type="nucleotide sequence ID" value="NZ_SIJL01000001.1"/>
</dbReference>
<dbReference type="OrthoDB" id="26137at2"/>
<feature type="chain" id="PRO_5020574034" description="DUF3887 domain-containing protein" evidence="1">
    <location>
        <begin position="21"/>
        <end position="143"/>
    </location>
</feature>
<dbReference type="AlphaFoldDB" id="A0A4Q9B7Y9"/>
<protein>
    <recommendedName>
        <fullName evidence="4">DUF3887 domain-containing protein</fullName>
    </recommendedName>
</protein>
<keyword evidence="1" id="KW-0732">Signal</keyword>
<reference evidence="2 3" key="1">
    <citation type="submission" date="2019-02" db="EMBL/GenBank/DDBJ databases">
        <title>Thermus sp. a novel from hot spring.</title>
        <authorList>
            <person name="Zhao Z."/>
        </authorList>
    </citation>
    <scope>NUCLEOTIDE SEQUENCE [LARGE SCALE GENOMIC DNA]</scope>
    <source>
        <strain evidence="2 3">CFH 72773T</strain>
    </source>
</reference>
<keyword evidence="3" id="KW-1185">Reference proteome</keyword>
<accession>A0A4Q9B7Y9</accession>
<name>A0A4Q9B7Y9_9DEIN</name>
<evidence type="ECO:0000313" key="2">
    <source>
        <dbReference type="EMBL" id="TBH21942.1"/>
    </source>
</evidence>
<comment type="caution">
    <text evidence="2">The sequence shown here is derived from an EMBL/GenBank/DDBJ whole genome shotgun (WGS) entry which is preliminary data.</text>
</comment>
<evidence type="ECO:0000313" key="3">
    <source>
        <dbReference type="Proteomes" id="UP000292858"/>
    </source>
</evidence>
<gene>
    <name evidence="2" type="ORF">ETP66_01520</name>
</gene>
<evidence type="ECO:0000256" key="1">
    <source>
        <dbReference type="SAM" id="SignalP"/>
    </source>
</evidence>